<evidence type="ECO:0000313" key="5">
    <source>
        <dbReference type="Proteomes" id="UP000321303"/>
    </source>
</evidence>
<gene>
    <name evidence="4" type="ORF">HVA01_04610</name>
</gene>
<comment type="caution">
    <text evidence="4">The sequence shown here is derived from an EMBL/GenBank/DDBJ whole genome shotgun (WGS) entry which is preliminary data.</text>
</comment>
<dbReference type="OrthoDB" id="9800897at2"/>
<dbReference type="SMART" id="SM00448">
    <property type="entry name" value="REC"/>
    <property type="match status" value="1"/>
</dbReference>
<protein>
    <submittedName>
        <fullName evidence="4">Response regulator</fullName>
    </submittedName>
</protein>
<dbReference type="Proteomes" id="UP000321303">
    <property type="component" value="Unassembled WGS sequence"/>
</dbReference>
<evidence type="ECO:0000313" key="4">
    <source>
        <dbReference type="EMBL" id="GEN26815.1"/>
    </source>
</evidence>
<evidence type="ECO:0000259" key="3">
    <source>
        <dbReference type="PROSITE" id="PS50110"/>
    </source>
</evidence>
<dbReference type="PANTHER" id="PTHR45339:SF3">
    <property type="entry name" value="HISTIDINE KINASE"/>
    <property type="match status" value="1"/>
</dbReference>
<evidence type="ECO:0000256" key="2">
    <source>
        <dbReference type="PROSITE-ProRule" id="PRU00169"/>
    </source>
</evidence>
<dbReference type="PANTHER" id="PTHR45339">
    <property type="entry name" value="HYBRID SIGNAL TRANSDUCTION HISTIDINE KINASE J"/>
    <property type="match status" value="1"/>
</dbReference>
<feature type="domain" description="Response regulatory" evidence="3">
    <location>
        <begin position="3"/>
        <end position="119"/>
    </location>
</feature>
<dbReference type="RefSeq" id="WP_146872918.1">
    <property type="nucleotide sequence ID" value="NZ_BJXV01000002.1"/>
</dbReference>
<keyword evidence="1 2" id="KW-0597">Phosphoprotein</keyword>
<keyword evidence="5" id="KW-1185">Reference proteome</keyword>
<accession>A0A511UJP8</accession>
<name>A0A511UJP8_9GAMM</name>
<evidence type="ECO:0000256" key="1">
    <source>
        <dbReference type="ARBA" id="ARBA00022553"/>
    </source>
</evidence>
<dbReference type="PROSITE" id="PS50110">
    <property type="entry name" value="RESPONSE_REGULATORY"/>
    <property type="match status" value="1"/>
</dbReference>
<dbReference type="AlphaFoldDB" id="A0A511UJP8"/>
<proteinExistence type="predicted"/>
<reference evidence="4 5" key="1">
    <citation type="submission" date="2019-07" db="EMBL/GenBank/DDBJ databases">
        <title>Whole genome shotgun sequence of Halomonas variabilis NBRC 102410.</title>
        <authorList>
            <person name="Hosoyama A."/>
            <person name="Uohara A."/>
            <person name="Ohji S."/>
            <person name="Ichikawa N."/>
        </authorList>
    </citation>
    <scope>NUCLEOTIDE SEQUENCE [LARGE SCALE GENOMIC DNA]</scope>
    <source>
        <strain evidence="4 5">NBRC 102410</strain>
    </source>
</reference>
<dbReference type="EMBL" id="BJXV01000002">
    <property type="protein sequence ID" value="GEN26815.1"/>
    <property type="molecule type" value="Genomic_DNA"/>
</dbReference>
<dbReference type="InterPro" id="IPR001789">
    <property type="entry name" value="Sig_transdc_resp-reg_receiver"/>
</dbReference>
<dbReference type="InterPro" id="IPR011006">
    <property type="entry name" value="CheY-like_superfamily"/>
</dbReference>
<dbReference type="Pfam" id="PF00072">
    <property type="entry name" value="Response_reg"/>
    <property type="match status" value="1"/>
</dbReference>
<dbReference type="Gene3D" id="3.40.50.2300">
    <property type="match status" value="1"/>
</dbReference>
<dbReference type="SUPFAM" id="SSF52172">
    <property type="entry name" value="CheY-like"/>
    <property type="match status" value="1"/>
</dbReference>
<sequence>MARILIIEDNPANMKLALLLLHKAGHQTYCSVDAESGVALSRVEVPDLILMDIQLPGMDGLSATALLKQDPSTAHIPIIALTAMAMKADKEKCETAGCNGYIAKPLRYQELYAAIDALLAKDAVDVADKTFLR</sequence>
<feature type="modified residue" description="4-aspartylphosphate" evidence="2">
    <location>
        <position position="52"/>
    </location>
</feature>
<organism evidence="4 5">
    <name type="scientific">Halovibrio variabilis</name>
    <dbReference type="NCBI Taxonomy" id="31910"/>
    <lineage>
        <taxon>Bacteria</taxon>
        <taxon>Pseudomonadati</taxon>
        <taxon>Pseudomonadota</taxon>
        <taxon>Gammaproteobacteria</taxon>
        <taxon>Oceanospirillales</taxon>
        <taxon>Halomonadaceae</taxon>
        <taxon>Halovibrio</taxon>
    </lineage>
</organism>
<dbReference type="GO" id="GO:0000160">
    <property type="term" value="P:phosphorelay signal transduction system"/>
    <property type="evidence" value="ECO:0007669"/>
    <property type="project" value="InterPro"/>
</dbReference>